<dbReference type="AlphaFoldDB" id="A0A6J6C6W3"/>
<dbReference type="EMBL" id="CAEZSU010000041">
    <property type="protein sequence ID" value="CAB4546349.1"/>
    <property type="molecule type" value="Genomic_DNA"/>
</dbReference>
<sequence length="175" mass="18876">MSRLSHLVRRFFGSLRPGGPSRAEQVWAESQLLPGERAIWGSLSGPDRRHSAAVARRVELSLGPKATRPVLAAALLHDCGKVASGLRTPGRVVATVLAVSVVKSESDASRWSSSRSSWKRSVGIYRRHPEIGAAMLADSDSDVLTVTWTKEHHLPSAAWTLDAAVAQALHEADDD</sequence>
<dbReference type="SUPFAM" id="SSF109604">
    <property type="entry name" value="HD-domain/PDEase-like"/>
    <property type="match status" value="1"/>
</dbReference>
<name>A0A6J6C6W3_9ZZZZ</name>
<dbReference type="Gene3D" id="1.10.3210.10">
    <property type="entry name" value="Hypothetical protein af1432"/>
    <property type="match status" value="1"/>
</dbReference>
<organism evidence="1">
    <name type="scientific">freshwater metagenome</name>
    <dbReference type="NCBI Taxonomy" id="449393"/>
    <lineage>
        <taxon>unclassified sequences</taxon>
        <taxon>metagenomes</taxon>
        <taxon>ecological metagenomes</taxon>
    </lineage>
</organism>
<proteinExistence type="predicted"/>
<reference evidence="1" key="1">
    <citation type="submission" date="2020-05" db="EMBL/GenBank/DDBJ databases">
        <authorList>
            <person name="Chiriac C."/>
            <person name="Salcher M."/>
            <person name="Ghai R."/>
            <person name="Kavagutti S V."/>
        </authorList>
    </citation>
    <scope>NUCLEOTIDE SEQUENCE</scope>
</reference>
<gene>
    <name evidence="1" type="ORF">UFOPK1495_00532</name>
</gene>
<protein>
    <submittedName>
        <fullName evidence="1">Unannotated protein</fullName>
    </submittedName>
</protein>
<accession>A0A6J6C6W3</accession>
<evidence type="ECO:0000313" key="1">
    <source>
        <dbReference type="EMBL" id="CAB4546349.1"/>
    </source>
</evidence>